<feature type="domain" description="GST C-terminal" evidence="7">
    <location>
        <begin position="91"/>
        <end position="220"/>
    </location>
</feature>
<keyword evidence="2 3" id="KW-0648">Protein biosynthesis</keyword>
<dbReference type="SUPFAM" id="SSF89942">
    <property type="entry name" value="eEF1-gamma domain"/>
    <property type="match status" value="1"/>
</dbReference>
<evidence type="ECO:0000313" key="8">
    <source>
        <dbReference type="EMBL" id="KAJ7735951.1"/>
    </source>
</evidence>
<dbReference type="SUPFAM" id="SSF47616">
    <property type="entry name" value="GST C-terminal domain-like"/>
    <property type="match status" value="1"/>
</dbReference>
<feature type="region of interest" description="Disordered" evidence="4">
    <location>
        <begin position="224"/>
        <end position="273"/>
    </location>
</feature>
<evidence type="ECO:0000256" key="1">
    <source>
        <dbReference type="ARBA" id="ARBA00022768"/>
    </source>
</evidence>
<dbReference type="GO" id="GO:0005737">
    <property type="term" value="C:cytoplasm"/>
    <property type="evidence" value="ECO:0007669"/>
    <property type="project" value="TreeGrafter"/>
</dbReference>
<evidence type="ECO:0000313" key="9">
    <source>
        <dbReference type="Proteomes" id="UP001215598"/>
    </source>
</evidence>
<sequence>MPSIGTLWTSSPSQVTGKIIKATAAFGGLSVDIAQDYVHFETNKKPEFLSKFPHGKVPAFEGKDGFLVFEGLPIARYIATLAPNSGLLGHDQKDAALIDQWVHLTDVELDVNTTQIRYLISGLLSPYSKPIHTAFLERQTRALNTLEKHISTRTFFVGERITLADIVVAAFVQRAMSNNIDTAARKTIPNLVRHTETLINQPAFAGIFDPTPVVEKAPVYVAPKKEKEDKPKAAPAPAAPKAEKKPKPKVEDDDEDDNGIPEEPKVKNPLDDLPKSTFNLEDWKRAYSNKETRGAGGSLEWFYEHFDKEGFSLWRVDFKYPEELTQTFMSNNQIGGFFNRLEASRKYLFGSMGVLGAANASLISGALILRGQEAEPVVNVAPDWESYSFVRLDTSKDADKAFFEAALAWDLEIDGKKWVDGKNFK</sequence>
<dbReference type="InterPro" id="IPR050802">
    <property type="entry name" value="EF-GSTs"/>
</dbReference>
<dbReference type="Gene3D" id="3.30.70.1010">
    <property type="entry name" value="Translation elongation factor EF1B, gamma chain, conserved domain"/>
    <property type="match status" value="1"/>
</dbReference>
<feature type="compositionally biased region" description="Acidic residues" evidence="4">
    <location>
        <begin position="251"/>
        <end position="260"/>
    </location>
</feature>
<accession>A0AAD7I641</accession>
<dbReference type="Pfam" id="PF00647">
    <property type="entry name" value="EF1G"/>
    <property type="match status" value="1"/>
</dbReference>
<dbReference type="PROSITE" id="PS50404">
    <property type="entry name" value="GST_NTER"/>
    <property type="match status" value="1"/>
</dbReference>
<organism evidence="8 9">
    <name type="scientific">Mycena metata</name>
    <dbReference type="NCBI Taxonomy" id="1033252"/>
    <lineage>
        <taxon>Eukaryota</taxon>
        <taxon>Fungi</taxon>
        <taxon>Dikarya</taxon>
        <taxon>Basidiomycota</taxon>
        <taxon>Agaricomycotina</taxon>
        <taxon>Agaricomycetes</taxon>
        <taxon>Agaricomycetidae</taxon>
        <taxon>Agaricales</taxon>
        <taxon>Marasmiineae</taxon>
        <taxon>Mycenaceae</taxon>
        <taxon>Mycena</taxon>
    </lineage>
</organism>
<dbReference type="InterPro" id="IPR036282">
    <property type="entry name" value="Glutathione-S-Trfase_C_sf"/>
</dbReference>
<dbReference type="SUPFAM" id="SSF52833">
    <property type="entry name" value="Thioredoxin-like"/>
    <property type="match status" value="1"/>
</dbReference>
<dbReference type="SFLD" id="SFLDG00358">
    <property type="entry name" value="Main_(cytGST)"/>
    <property type="match status" value="1"/>
</dbReference>
<keyword evidence="9" id="KW-1185">Reference proteome</keyword>
<dbReference type="InterPro" id="IPR001662">
    <property type="entry name" value="EF1B_G_C"/>
</dbReference>
<dbReference type="InterPro" id="IPR036249">
    <property type="entry name" value="Thioredoxin-like_sf"/>
</dbReference>
<dbReference type="InterPro" id="IPR010987">
    <property type="entry name" value="Glutathione-S-Trfase_C-like"/>
</dbReference>
<dbReference type="Proteomes" id="UP001215598">
    <property type="component" value="Unassembled WGS sequence"/>
</dbReference>
<protein>
    <submittedName>
        <fullName evidence="8">Elongation factor 1-gamma</fullName>
    </submittedName>
</protein>
<feature type="compositionally biased region" description="Basic and acidic residues" evidence="4">
    <location>
        <begin position="262"/>
        <end position="273"/>
    </location>
</feature>
<keyword evidence="1 3" id="KW-0251">Elongation factor</keyword>
<dbReference type="AlphaFoldDB" id="A0AAD7I641"/>
<evidence type="ECO:0000256" key="2">
    <source>
        <dbReference type="ARBA" id="ARBA00022917"/>
    </source>
</evidence>
<dbReference type="PROSITE" id="PS50040">
    <property type="entry name" value="EF1G_C"/>
    <property type="match status" value="1"/>
</dbReference>
<evidence type="ECO:0000256" key="4">
    <source>
        <dbReference type="SAM" id="MobiDB-lite"/>
    </source>
</evidence>
<dbReference type="InterPro" id="IPR004046">
    <property type="entry name" value="GST_C"/>
</dbReference>
<proteinExistence type="predicted"/>
<evidence type="ECO:0000259" key="6">
    <source>
        <dbReference type="PROSITE" id="PS50404"/>
    </source>
</evidence>
<dbReference type="PANTHER" id="PTHR43986">
    <property type="entry name" value="ELONGATION FACTOR 1-GAMMA"/>
    <property type="match status" value="1"/>
</dbReference>
<dbReference type="PROSITE" id="PS50405">
    <property type="entry name" value="GST_CTER"/>
    <property type="match status" value="1"/>
</dbReference>
<dbReference type="InterPro" id="IPR040079">
    <property type="entry name" value="Glutathione_S-Trfase"/>
</dbReference>
<dbReference type="InterPro" id="IPR004045">
    <property type="entry name" value="Glutathione_S-Trfase_N"/>
</dbReference>
<dbReference type="CDD" id="cd03044">
    <property type="entry name" value="GST_N_EF1Bgamma"/>
    <property type="match status" value="1"/>
</dbReference>
<dbReference type="GO" id="GO:0003746">
    <property type="term" value="F:translation elongation factor activity"/>
    <property type="evidence" value="ECO:0007669"/>
    <property type="project" value="UniProtKB-UniRule"/>
</dbReference>
<dbReference type="Gene3D" id="1.20.1050.10">
    <property type="match status" value="1"/>
</dbReference>
<dbReference type="SFLD" id="SFLDS00019">
    <property type="entry name" value="Glutathione_Transferase_(cytos"/>
    <property type="match status" value="1"/>
</dbReference>
<dbReference type="GO" id="GO:0005634">
    <property type="term" value="C:nucleus"/>
    <property type="evidence" value="ECO:0007669"/>
    <property type="project" value="TreeGrafter"/>
</dbReference>
<comment type="caution">
    <text evidence="8">The sequence shown here is derived from an EMBL/GenBank/DDBJ whole genome shotgun (WGS) entry which is preliminary data.</text>
</comment>
<dbReference type="InterPro" id="IPR036433">
    <property type="entry name" value="EF1B_G_C_sf"/>
</dbReference>
<feature type="compositionally biased region" description="Basic and acidic residues" evidence="4">
    <location>
        <begin position="241"/>
        <end position="250"/>
    </location>
</feature>
<gene>
    <name evidence="8" type="ORF">B0H16DRAFT_1574834</name>
</gene>
<feature type="domain" description="EF-1-gamma C-terminal" evidence="5">
    <location>
        <begin position="266"/>
        <end position="425"/>
    </location>
</feature>
<feature type="domain" description="GST N-terminal" evidence="6">
    <location>
        <begin position="3"/>
        <end position="86"/>
    </location>
</feature>
<reference evidence="8" key="1">
    <citation type="submission" date="2023-03" db="EMBL/GenBank/DDBJ databases">
        <title>Massive genome expansion in bonnet fungi (Mycena s.s.) driven by repeated elements and novel gene families across ecological guilds.</title>
        <authorList>
            <consortium name="Lawrence Berkeley National Laboratory"/>
            <person name="Harder C.B."/>
            <person name="Miyauchi S."/>
            <person name="Viragh M."/>
            <person name="Kuo A."/>
            <person name="Thoen E."/>
            <person name="Andreopoulos B."/>
            <person name="Lu D."/>
            <person name="Skrede I."/>
            <person name="Drula E."/>
            <person name="Henrissat B."/>
            <person name="Morin E."/>
            <person name="Kohler A."/>
            <person name="Barry K."/>
            <person name="LaButti K."/>
            <person name="Morin E."/>
            <person name="Salamov A."/>
            <person name="Lipzen A."/>
            <person name="Mereny Z."/>
            <person name="Hegedus B."/>
            <person name="Baldrian P."/>
            <person name="Stursova M."/>
            <person name="Weitz H."/>
            <person name="Taylor A."/>
            <person name="Grigoriev I.V."/>
            <person name="Nagy L.G."/>
            <person name="Martin F."/>
            <person name="Kauserud H."/>
        </authorList>
    </citation>
    <scope>NUCLEOTIDE SEQUENCE</scope>
    <source>
        <strain evidence="8">CBHHK182m</strain>
    </source>
</reference>
<dbReference type="EMBL" id="JARKIB010000124">
    <property type="protein sequence ID" value="KAJ7735951.1"/>
    <property type="molecule type" value="Genomic_DNA"/>
</dbReference>
<dbReference type="Pfam" id="PF02798">
    <property type="entry name" value="GST_N"/>
    <property type="match status" value="1"/>
</dbReference>
<evidence type="ECO:0000259" key="5">
    <source>
        <dbReference type="PROSITE" id="PS50040"/>
    </source>
</evidence>
<dbReference type="CDD" id="cd03181">
    <property type="entry name" value="GST_C_EF1Bgamma_like"/>
    <property type="match status" value="1"/>
</dbReference>
<name>A0AAD7I641_9AGAR</name>
<dbReference type="Pfam" id="PF00043">
    <property type="entry name" value="GST_C"/>
    <property type="match status" value="1"/>
</dbReference>
<evidence type="ECO:0000259" key="7">
    <source>
        <dbReference type="PROSITE" id="PS50405"/>
    </source>
</evidence>
<dbReference type="Gene3D" id="3.40.30.10">
    <property type="entry name" value="Glutaredoxin"/>
    <property type="match status" value="1"/>
</dbReference>
<dbReference type="PANTHER" id="PTHR43986:SF1">
    <property type="entry name" value="ELONGATION FACTOR 1-GAMMA"/>
    <property type="match status" value="1"/>
</dbReference>
<dbReference type="SMART" id="SM01183">
    <property type="entry name" value="EF1G"/>
    <property type="match status" value="1"/>
</dbReference>
<evidence type="ECO:0000256" key="3">
    <source>
        <dbReference type="PROSITE-ProRule" id="PRU00519"/>
    </source>
</evidence>
<dbReference type="FunFam" id="3.30.70.1010:FF:000001">
    <property type="entry name" value="Elongation factor 1-gamma 1"/>
    <property type="match status" value="1"/>
</dbReference>